<dbReference type="EMBL" id="JH930469">
    <property type="protein sequence ID" value="EKM60027.1"/>
    <property type="molecule type" value="Genomic_DNA"/>
</dbReference>
<dbReference type="HOGENOM" id="CLU_1816477_0_0_1"/>
<proteinExistence type="predicted"/>
<sequence>MSHGLMEITRHPSETREVKRTLLTLKRPTACLQQSLSSSYSLLSPLKGGAAHLLHGGISTIKPITSGFRLALSHNLVDTNQALRPALSTNAWVVDELRRLCRLWNVDEGTYAPERLVYPLDHKYSRANLNAVSSSPTLRATL</sequence>
<name>K5XAR5_PHACS</name>
<dbReference type="KEGG" id="pco:PHACADRAFT_192423"/>
<dbReference type="OrthoDB" id="124582at2759"/>
<dbReference type="AlphaFoldDB" id="K5XAR5"/>
<dbReference type="GeneID" id="18910825"/>
<dbReference type="InParanoid" id="K5XAR5"/>
<reference evidence="1 2" key="1">
    <citation type="journal article" date="2012" name="BMC Genomics">
        <title>Comparative genomics of the white-rot fungi, Phanerochaete carnosa and P. chrysosporium, to elucidate the genetic basis of the distinct wood types they colonize.</title>
        <authorList>
            <person name="Suzuki H."/>
            <person name="MacDonald J."/>
            <person name="Syed K."/>
            <person name="Salamov A."/>
            <person name="Hori C."/>
            <person name="Aerts A."/>
            <person name="Henrissat B."/>
            <person name="Wiebenga A."/>
            <person name="vanKuyk P.A."/>
            <person name="Barry K."/>
            <person name="Lindquist E."/>
            <person name="LaButti K."/>
            <person name="Lapidus A."/>
            <person name="Lucas S."/>
            <person name="Coutinho P."/>
            <person name="Gong Y."/>
            <person name="Samejima M."/>
            <person name="Mahadevan R."/>
            <person name="Abou-Zaid M."/>
            <person name="de Vries R.P."/>
            <person name="Igarashi K."/>
            <person name="Yadav J.S."/>
            <person name="Grigoriev I.V."/>
            <person name="Master E.R."/>
        </authorList>
    </citation>
    <scope>NUCLEOTIDE SEQUENCE [LARGE SCALE GENOMIC DNA]</scope>
    <source>
        <strain evidence="1 2">HHB-10118-sp</strain>
    </source>
</reference>
<keyword evidence="2" id="KW-1185">Reference proteome</keyword>
<evidence type="ECO:0000313" key="1">
    <source>
        <dbReference type="EMBL" id="EKM60027.1"/>
    </source>
</evidence>
<accession>K5XAR5</accession>
<dbReference type="Proteomes" id="UP000008370">
    <property type="component" value="Unassembled WGS sequence"/>
</dbReference>
<dbReference type="RefSeq" id="XP_007392575.1">
    <property type="nucleotide sequence ID" value="XM_007392513.1"/>
</dbReference>
<organism evidence="1 2">
    <name type="scientific">Phanerochaete carnosa (strain HHB-10118-sp)</name>
    <name type="common">White-rot fungus</name>
    <name type="synonym">Peniophora carnosa</name>
    <dbReference type="NCBI Taxonomy" id="650164"/>
    <lineage>
        <taxon>Eukaryota</taxon>
        <taxon>Fungi</taxon>
        <taxon>Dikarya</taxon>
        <taxon>Basidiomycota</taxon>
        <taxon>Agaricomycotina</taxon>
        <taxon>Agaricomycetes</taxon>
        <taxon>Polyporales</taxon>
        <taxon>Phanerochaetaceae</taxon>
        <taxon>Phanerochaete</taxon>
    </lineage>
</organism>
<protein>
    <submittedName>
        <fullName evidence="1">Uncharacterized protein</fullName>
    </submittedName>
</protein>
<gene>
    <name evidence="1" type="ORF">PHACADRAFT_192423</name>
</gene>
<evidence type="ECO:0000313" key="2">
    <source>
        <dbReference type="Proteomes" id="UP000008370"/>
    </source>
</evidence>